<dbReference type="PIRSF" id="PIRSF000337">
    <property type="entry name" value="NTA_MOA"/>
    <property type="match status" value="1"/>
</dbReference>
<organism evidence="8 9">
    <name type="scientific">Cellvibrio polysaccharolyticus</name>
    <dbReference type="NCBI Taxonomy" id="2082724"/>
    <lineage>
        <taxon>Bacteria</taxon>
        <taxon>Pseudomonadati</taxon>
        <taxon>Pseudomonadota</taxon>
        <taxon>Gammaproteobacteria</taxon>
        <taxon>Cellvibrionales</taxon>
        <taxon>Cellvibrionaceae</taxon>
        <taxon>Cellvibrio</taxon>
    </lineage>
</organism>
<evidence type="ECO:0000313" key="9">
    <source>
        <dbReference type="Proteomes" id="UP000652567"/>
    </source>
</evidence>
<evidence type="ECO:0000256" key="6">
    <source>
        <dbReference type="PIRSR" id="PIRSR000337-1"/>
    </source>
</evidence>
<dbReference type="GO" id="GO:0004497">
    <property type="term" value="F:monooxygenase activity"/>
    <property type="evidence" value="ECO:0007669"/>
    <property type="project" value="UniProtKB-KW"/>
</dbReference>
<dbReference type="PANTHER" id="PTHR30011">
    <property type="entry name" value="ALKANESULFONATE MONOOXYGENASE-RELATED"/>
    <property type="match status" value="1"/>
</dbReference>
<keyword evidence="3" id="KW-0560">Oxidoreductase</keyword>
<sequence length="442" mass="49512">MSRRKRQLVLSMFVQQYGTHANAWRRPDQAAGGKPDFERWARLVKLLEKGKFDLAFFADFVGIDGDNLANLGRRPRGEGFEPLSLIAALAGVTENIGLVATVNTNLNQPYNVARQLASLDHLSGGRTGWNIVSSLSEGAIKSFSVRDPLDHAGRYERAGEFVDLAKALWNSWDDDAFDHPDKSTGQFHAASAAHPVHFHGKHFDVDALLDIARPLQGYPVFFQAGNSDRGREFAARYAELIYAAAQNIEEAKSFYSDVKGRMAKYNRDPDHLIVSPGLFYHIGRSRDEAQEKLESFQNAVDVSGMTQFFGVDLTKYSIDSPLPEHLDVPANGQGRWQQAVELARRENLTIRQLIVRFSAVQGHRTVIGTPVDIADQIEDWFVKGAADGFNLKPSLLDDDLEDFINLVIPELQKRGIFRKEYTGKTLRENLGLPRPANPYSRF</sequence>
<keyword evidence="1 6" id="KW-0285">Flavoprotein</keyword>
<dbReference type="RefSeq" id="WP_193907528.1">
    <property type="nucleotide sequence ID" value="NZ_PRDL01000001.1"/>
</dbReference>
<comment type="caution">
    <text evidence="8">The sequence shown here is derived from an EMBL/GenBank/DDBJ whole genome shotgun (WGS) entry which is preliminary data.</text>
</comment>
<dbReference type="Proteomes" id="UP000652567">
    <property type="component" value="Unassembled WGS sequence"/>
</dbReference>
<evidence type="ECO:0000256" key="2">
    <source>
        <dbReference type="ARBA" id="ARBA00022643"/>
    </source>
</evidence>
<reference evidence="8" key="1">
    <citation type="submission" date="2018-07" db="EMBL/GenBank/DDBJ databases">
        <title>Genome assembly of strain Ka43.</title>
        <authorList>
            <person name="Kukolya J."/>
            <person name="Nagy I."/>
            <person name="Horvath B."/>
            <person name="Toth A."/>
        </authorList>
    </citation>
    <scope>NUCLEOTIDE SEQUENCE</scope>
    <source>
        <strain evidence="8">KB43</strain>
    </source>
</reference>
<dbReference type="InterPro" id="IPR051260">
    <property type="entry name" value="Diverse_substr_monoxygenases"/>
</dbReference>
<proteinExistence type="inferred from homology"/>
<dbReference type="InterPro" id="IPR011251">
    <property type="entry name" value="Luciferase-like_dom"/>
</dbReference>
<feature type="binding site" evidence="6">
    <location>
        <position position="151"/>
    </location>
    <ligand>
        <name>FMN</name>
        <dbReference type="ChEBI" id="CHEBI:58210"/>
    </ligand>
</feature>
<comment type="similarity">
    <text evidence="5">Belongs to the NtaA/SnaA/DszA monooxygenase family.</text>
</comment>
<dbReference type="EMBL" id="PRDL01000001">
    <property type="protein sequence ID" value="MBE8716442.1"/>
    <property type="molecule type" value="Genomic_DNA"/>
</dbReference>
<dbReference type="InterPro" id="IPR016215">
    <property type="entry name" value="NTA_MOA"/>
</dbReference>
<evidence type="ECO:0000256" key="3">
    <source>
        <dbReference type="ARBA" id="ARBA00023002"/>
    </source>
</evidence>
<dbReference type="InterPro" id="IPR036661">
    <property type="entry name" value="Luciferase-like_sf"/>
</dbReference>
<evidence type="ECO:0000259" key="7">
    <source>
        <dbReference type="Pfam" id="PF00296"/>
    </source>
</evidence>
<evidence type="ECO:0000256" key="5">
    <source>
        <dbReference type="ARBA" id="ARBA00033748"/>
    </source>
</evidence>
<accession>A0A928YT31</accession>
<keyword evidence="9" id="KW-1185">Reference proteome</keyword>
<dbReference type="PANTHER" id="PTHR30011:SF16">
    <property type="entry name" value="C2H2 FINGER DOMAIN TRANSCRIPTION FACTOR (EUROFUNG)-RELATED"/>
    <property type="match status" value="1"/>
</dbReference>
<protein>
    <submittedName>
        <fullName evidence="8">FMN-dependent monooxygenase</fullName>
    </submittedName>
</protein>
<dbReference type="Pfam" id="PF00296">
    <property type="entry name" value="Bac_luciferase"/>
    <property type="match status" value="1"/>
</dbReference>
<feature type="binding site" evidence="6">
    <location>
        <position position="59"/>
    </location>
    <ligand>
        <name>FMN</name>
        <dbReference type="ChEBI" id="CHEBI:58210"/>
    </ligand>
</feature>
<dbReference type="AlphaFoldDB" id="A0A928YT31"/>
<evidence type="ECO:0000313" key="8">
    <source>
        <dbReference type="EMBL" id="MBE8716442.1"/>
    </source>
</evidence>
<evidence type="ECO:0000256" key="1">
    <source>
        <dbReference type="ARBA" id="ARBA00022630"/>
    </source>
</evidence>
<dbReference type="NCBIfam" id="TIGR03860">
    <property type="entry name" value="FMN_nitrolo"/>
    <property type="match status" value="1"/>
</dbReference>
<dbReference type="SUPFAM" id="SSF51679">
    <property type="entry name" value="Bacterial luciferase-like"/>
    <property type="match status" value="1"/>
</dbReference>
<feature type="binding site" evidence="6">
    <location>
        <position position="155"/>
    </location>
    <ligand>
        <name>FMN</name>
        <dbReference type="ChEBI" id="CHEBI:58210"/>
    </ligand>
</feature>
<feature type="binding site" evidence="6">
    <location>
        <position position="227"/>
    </location>
    <ligand>
        <name>FMN</name>
        <dbReference type="ChEBI" id="CHEBI:58210"/>
    </ligand>
</feature>
<dbReference type="Gene3D" id="3.20.20.30">
    <property type="entry name" value="Luciferase-like domain"/>
    <property type="match status" value="1"/>
</dbReference>
<keyword evidence="2 6" id="KW-0288">FMN</keyword>
<keyword evidence="4 8" id="KW-0503">Monooxygenase</keyword>
<name>A0A928YT31_9GAMM</name>
<evidence type="ECO:0000256" key="4">
    <source>
        <dbReference type="ARBA" id="ARBA00023033"/>
    </source>
</evidence>
<dbReference type="CDD" id="cd01095">
    <property type="entry name" value="Nitrilotriacetate_monoxgenase"/>
    <property type="match status" value="1"/>
</dbReference>
<feature type="domain" description="Luciferase-like" evidence="7">
    <location>
        <begin position="29"/>
        <end position="383"/>
    </location>
</feature>
<feature type="binding site" evidence="6">
    <location>
        <position position="101"/>
    </location>
    <ligand>
        <name>FMN</name>
        <dbReference type="ChEBI" id="CHEBI:58210"/>
    </ligand>
</feature>
<gene>
    <name evidence="8" type="ORF">C4F51_04490</name>
</gene>
<dbReference type="GO" id="GO:0016705">
    <property type="term" value="F:oxidoreductase activity, acting on paired donors, with incorporation or reduction of molecular oxygen"/>
    <property type="evidence" value="ECO:0007669"/>
    <property type="project" value="InterPro"/>
</dbReference>